<dbReference type="InterPro" id="IPR017918">
    <property type="entry name" value="N-reg_PII_CS"/>
</dbReference>
<feature type="modified residue" description="O-UMP-tyrosine" evidence="1">
    <location>
        <position position="51"/>
    </location>
</feature>
<dbReference type="GO" id="GO:0030234">
    <property type="term" value="F:enzyme regulator activity"/>
    <property type="evidence" value="ECO:0007669"/>
    <property type="project" value="InterPro"/>
</dbReference>
<name>A0A9X9T802_METOG</name>
<evidence type="ECO:0000256" key="1">
    <source>
        <dbReference type="PIRSR" id="PIRSR602187-50"/>
    </source>
</evidence>
<dbReference type="PRINTS" id="PR00340">
    <property type="entry name" value="PIIGLNB"/>
</dbReference>
<dbReference type="GeneID" id="76834100"/>
<evidence type="ECO:0000256" key="2">
    <source>
        <dbReference type="RuleBase" id="RU003936"/>
    </source>
</evidence>
<reference evidence="3" key="1">
    <citation type="submission" date="2022-11" db="EMBL/GenBank/DDBJ databases">
        <title>Complete genome sequence of Methanogenium organophilum DSM 3596.</title>
        <authorList>
            <person name="Chen S.-C."/>
            <person name="Lai S.-J."/>
            <person name="You Y.-T."/>
        </authorList>
    </citation>
    <scope>NUCLEOTIDE SEQUENCE</scope>
    <source>
        <strain evidence="3">DSM 3596</strain>
    </source>
</reference>
<dbReference type="InterPro" id="IPR011322">
    <property type="entry name" value="N-reg_PII-like_a/b"/>
</dbReference>
<organism evidence="3 4">
    <name type="scientific">Methanogenium organophilum</name>
    <dbReference type="NCBI Taxonomy" id="2199"/>
    <lineage>
        <taxon>Archaea</taxon>
        <taxon>Methanobacteriati</taxon>
        <taxon>Methanobacteriota</taxon>
        <taxon>Stenosarchaea group</taxon>
        <taxon>Methanomicrobia</taxon>
        <taxon>Methanomicrobiales</taxon>
        <taxon>Methanomicrobiaceae</taxon>
        <taxon>Methanogenium</taxon>
    </lineage>
</organism>
<dbReference type="InterPro" id="IPR002187">
    <property type="entry name" value="N-reg_PII"/>
</dbReference>
<dbReference type="PANTHER" id="PTHR30115:SF11">
    <property type="entry name" value="NITROGEN REGULATORY PROTEIN P-II HOMOLOG"/>
    <property type="match status" value="1"/>
</dbReference>
<dbReference type="Pfam" id="PF00543">
    <property type="entry name" value="P-II"/>
    <property type="match status" value="1"/>
</dbReference>
<dbReference type="EMBL" id="CP113361">
    <property type="protein sequence ID" value="WAI01913.1"/>
    <property type="molecule type" value="Genomic_DNA"/>
</dbReference>
<dbReference type="PROSITE" id="PS51343">
    <property type="entry name" value="PII_GLNB_DOM"/>
    <property type="match status" value="1"/>
</dbReference>
<protein>
    <submittedName>
        <fullName evidence="3">P-II family nitrogen regulator</fullName>
    </submittedName>
</protein>
<evidence type="ECO:0000313" key="3">
    <source>
        <dbReference type="EMBL" id="WAI01913.1"/>
    </source>
</evidence>
<dbReference type="RefSeq" id="WP_268187191.1">
    <property type="nucleotide sequence ID" value="NZ_CP113361.1"/>
</dbReference>
<dbReference type="AlphaFoldDB" id="A0A9X9T802"/>
<dbReference type="PANTHER" id="PTHR30115">
    <property type="entry name" value="NITROGEN REGULATORY PROTEIN P-II"/>
    <property type="match status" value="1"/>
</dbReference>
<dbReference type="GO" id="GO:0005524">
    <property type="term" value="F:ATP binding"/>
    <property type="evidence" value="ECO:0007669"/>
    <property type="project" value="TreeGrafter"/>
</dbReference>
<evidence type="ECO:0000313" key="4">
    <source>
        <dbReference type="Proteomes" id="UP001163096"/>
    </source>
</evidence>
<dbReference type="Gene3D" id="3.30.70.120">
    <property type="match status" value="1"/>
</dbReference>
<keyword evidence="1" id="KW-0597">Phosphoprotein</keyword>
<gene>
    <name evidence="3" type="ORF">OU421_03320</name>
</gene>
<keyword evidence="4" id="KW-1185">Reference proteome</keyword>
<comment type="similarity">
    <text evidence="2">Belongs to the P(II) protein family.</text>
</comment>
<proteinExistence type="inferred from homology"/>
<dbReference type="GO" id="GO:0005829">
    <property type="term" value="C:cytosol"/>
    <property type="evidence" value="ECO:0007669"/>
    <property type="project" value="TreeGrafter"/>
</dbReference>
<sequence length="112" mass="12101">MQLIHAIIRSSKVEDVKHALEGIGKVSLTITDVKGRGQQKGIKQQWRGSEYVLDLIPKSKIEIVVPDGDVDPVVDAICEAARTGQVGDGKIFVVPVTRTIRVRTGEEGDGAI</sequence>
<dbReference type="SMART" id="SM00938">
    <property type="entry name" value="P-II"/>
    <property type="match status" value="1"/>
</dbReference>
<dbReference type="PROSITE" id="PS00638">
    <property type="entry name" value="PII_GLNB_CTER"/>
    <property type="match status" value="1"/>
</dbReference>
<dbReference type="GO" id="GO:0006808">
    <property type="term" value="P:regulation of nitrogen utilization"/>
    <property type="evidence" value="ECO:0007669"/>
    <property type="project" value="InterPro"/>
</dbReference>
<dbReference type="InterPro" id="IPR015867">
    <property type="entry name" value="N-reg_PII/ATP_PRibTrfase_C"/>
</dbReference>
<dbReference type="Proteomes" id="UP001163096">
    <property type="component" value="Chromosome"/>
</dbReference>
<accession>A0A9X9T802</accession>
<dbReference type="KEGG" id="mou:OU421_03320"/>
<dbReference type="SUPFAM" id="SSF54913">
    <property type="entry name" value="GlnB-like"/>
    <property type="match status" value="1"/>
</dbReference>